<dbReference type="InterPro" id="IPR039055">
    <property type="entry name" value="MCU_fam"/>
</dbReference>
<evidence type="ECO:0000313" key="13">
    <source>
        <dbReference type="Proteomes" id="UP000467841"/>
    </source>
</evidence>
<dbReference type="EMBL" id="CACVBM020001251">
    <property type="protein sequence ID" value="CAA7041696.1"/>
    <property type="molecule type" value="Genomic_DNA"/>
</dbReference>
<evidence type="ECO:0000256" key="8">
    <source>
        <dbReference type="ARBA" id="ARBA00023065"/>
    </source>
</evidence>
<evidence type="ECO:0000256" key="2">
    <source>
        <dbReference type="ARBA" id="ARBA00005653"/>
    </source>
</evidence>
<evidence type="ECO:0000313" key="12">
    <source>
        <dbReference type="EMBL" id="CAA7041696.1"/>
    </source>
</evidence>
<dbReference type="AlphaFoldDB" id="A0A6D2JJ88"/>
<dbReference type="Pfam" id="PF04678">
    <property type="entry name" value="MCU"/>
    <property type="match status" value="1"/>
</dbReference>
<dbReference type="InterPro" id="IPR006769">
    <property type="entry name" value="MCU_C"/>
</dbReference>
<comment type="similarity">
    <text evidence="2">Belongs to the MCU (TC 1.A.77) family.</text>
</comment>
<evidence type="ECO:0000256" key="1">
    <source>
        <dbReference type="ARBA" id="ARBA00004141"/>
    </source>
</evidence>
<comment type="subcellular location">
    <subcellularLocation>
        <location evidence="1">Membrane</location>
        <topology evidence="1">Multi-pass membrane protein</topology>
    </subcellularLocation>
</comment>
<keyword evidence="9 10" id="KW-0472">Membrane</keyword>
<dbReference type="GO" id="GO:0036444">
    <property type="term" value="P:calcium import into the mitochondrion"/>
    <property type="evidence" value="ECO:0007669"/>
    <property type="project" value="TreeGrafter"/>
</dbReference>
<dbReference type="PANTHER" id="PTHR13462:SF17">
    <property type="entry name" value="CALCIUM UNIPORTER PROTEIN 4, MITOCHONDRIAL"/>
    <property type="match status" value="1"/>
</dbReference>
<evidence type="ECO:0000256" key="7">
    <source>
        <dbReference type="ARBA" id="ARBA00022989"/>
    </source>
</evidence>
<dbReference type="GO" id="GO:0051560">
    <property type="term" value="P:mitochondrial calcium ion homeostasis"/>
    <property type="evidence" value="ECO:0007669"/>
    <property type="project" value="InterPro"/>
</dbReference>
<feature type="transmembrane region" description="Helical" evidence="10">
    <location>
        <begin position="184"/>
        <end position="204"/>
    </location>
</feature>
<name>A0A6D2JJ88_9BRAS</name>
<proteinExistence type="inferred from homology"/>
<evidence type="ECO:0000256" key="5">
    <source>
        <dbReference type="ARBA" id="ARBA00022692"/>
    </source>
</evidence>
<keyword evidence="13" id="KW-1185">Reference proteome</keyword>
<accession>A0A6D2JJ88</accession>
<keyword evidence="8" id="KW-0406">Ion transport</keyword>
<evidence type="ECO:0000256" key="6">
    <source>
        <dbReference type="ARBA" id="ARBA00022837"/>
    </source>
</evidence>
<keyword evidence="3" id="KW-0813">Transport</keyword>
<organism evidence="12 13">
    <name type="scientific">Microthlaspi erraticum</name>
    <dbReference type="NCBI Taxonomy" id="1685480"/>
    <lineage>
        <taxon>Eukaryota</taxon>
        <taxon>Viridiplantae</taxon>
        <taxon>Streptophyta</taxon>
        <taxon>Embryophyta</taxon>
        <taxon>Tracheophyta</taxon>
        <taxon>Spermatophyta</taxon>
        <taxon>Magnoliopsida</taxon>
        <taxon>eudicotyledons</taxon>
        <taxon>Gunneridae</taxon>
        <taxon>Pentapetalae</taxon>
        <taxon>rosids</taxon>
        <taxon>malvids</taxon>
        <taxon>Brassicales</taxon>
        <taxon>Brassicaceae</taxon>
        <taxon>Coluteocarpeae</taxon>
        <taxon>Microthlaspi</taxon>
    </lineage>
</organism>
<dbReference type="GO" id="GO:0005262">
    <property type="term" value="F:calcium channel activity"/>
    <property type="evidence" value="ECO:0007669"/>
    <property type="project" value="TreeGrafter"/>
</dbReference>
<evidence type="ECO:0000256" key="3">
    <source>
        <dbReference type="ARBA" id="ARBA00022448"/>
    </source>
</evidence>
<dbReference type="Proteomes" id="UP000467841">
    <property type="component" value="Unassembled WGS sequence"/>
</dbReference>
<reference evidence="12" key="1">
    <citation type="submission" date="2020-01" db="EMBL/GenBank/DDBJ databases">
        <authorList>
            <person name="Mishra B."/>
        </authorList>
    </citation>
    <scope>NUCLEOTIDE SEQUENCE [LARGE SCALE GENOMIC DNA]</scope>
</reference>
<feature type="transmembrane region" description="Helical" evidence="10">
    <location>
        <begin position="210"/>
        <end position="230"/>
    </location>
</feature>
<dbReference type="GO" id="GO:0015292">
    <property type="term" value="F:uniporter activity"/>
    <property type="evidence" value="ECO:0007669"/>
    <property type="project" value="TreeGrafter"/>
</dbReference>
<gene>
    <name evidence="12" type="ORF">MERR_LOCUS28931</name>
</gene>
<evidence type="ECO:0000256" key="9">
    <source>
        <dbReference type="ARBA" id="ARBA00023136"/>
    </source>
</evidence>
<evidence type="ECO:0000259" key="11">
    <source>
        <dbReference type="Pfam" id="PF04678"/>
    </source>
</evidence>
<protein>
    <recommendedName>
        <fullName evidence="11">Calcium uniporter protein C-terminal domain-containing protein</fullName>
    </recommendedName>
</protein>
<keyword evidence="4" id="KW-0109">Calcium transport</keyword>
<dbReference type="PANTHER" id="PTHR13462">
    <property type="entry name" value="CALCIUM UNIPORTER PROTEIN, MITOCHONDRIAL"/>
    <property type="match status" value="1"/>
</dbReference>
<dbReference type="OrthoDB" id="278338at2759"/>
<evidence type="ECO:0000256" key="10">
    <source>
        <dbReference type="SAM" id="Phobius"/>
    </source>
</evidence>
<keyword evidence="5 10" id="KW-0812">Transmembrane</keyword>
<comment type="caution">
    <text evidence="12">The sequence shown here is derived from an EMBL/GenBank/DDBJ whole genome shotgun (WGS) entry which is preliminary data.</text>
</comment>
<feature type="domain" description="Calcium uniporter protein C-terminal" evidence="11">
    <location>
        <begin position="110"/>
        <end position="268"/>
    </location>
</feature>
<sequence>MALRRAITKRLIDGYRSIGPSTNTKIFRQYVNSPNLMDRIIGIRIESVAPPPKREETTAVKGLSVSETKKLLRIYQTEKVKAKLREIPKSSICYLEFVQICRETCGNNDEQGSQMAKSLDHSGCVVVLGDIVFLHPHQIAKSMEAMINQSSTLPNDPRKEELYKLEMTKKCIDIKARRIVKAELYCGLGFLAAQTIGLLRLTFWELSWDVMEPICFFVTSLHFLLGYFFFLRTSTEPSFEGFYRQRFNTKQKKLMESHGFDVLRYTELNSLFAPLQCKSHVSAAYH</sequence>
<dbReference type="GO" id="GO:1990246">
    <property type="term" value="C:uniplex complex"/>
    <property type="evidence" value="ECO:0007669"/>
    <property type="project" value="TreeGrafter"/>
</dbReference>
<keyword evidence="6" id="KW-0106">Calcium</keyword>
<evidence type="ECO:0000256" key="4">
    <source>
        <dbReference type="ARBA" id="ARBA00022568"/>
    </source>
</evidence>
<keyword evidence="7 10" id="KW-1133">Transmembrane helix</keyword>